<gene>
    <name evidence="1" type="ORF">GSY63_06005</name>
</gene>
<keyword evidence="2" id="KW-1185">Reference proteome</keyword>
<dbReference type="EMBL" id="WWEO01000040">
    <property type="protein sequence ID" value="NCD68901.1"/>
    <property type="molecule type" value="Genomic_DNA"/>
</dbReference>
<comment type="caution">
    <text evidence="1">The sequence shown here is derived from an EMBL/GenBank/DDBJ whole genome shotgun (WGS) entry which is preliminary data.</text>
</comment>
<proteinExistence type="predicted"/>
<dbReference type="Proteomes" id="UP000638732">
    <property type="component" value="Unassembled WGS sequence"/>
</dbReference>
<evidence type="ECO:0000313" key="1">
    <source>
        <dbReference type="EMBL" id="NCD68901.1"/>
    </source>
</evidence>
<reference evidence="1" key="1">
    <citation type="submission" date="2020-01" db="EMBL/GenBank/DDBJ databases">
        <authorList>
            <person name="Seo Y.L."/>
        </authorList>
    </citation>
    <scope>NUCLEOTIDE SEQUENCE</scope>
    <source>
        <strain evidence="1">R11</strain>
    </source>
</reference>
<organism evidence="1 2">
    <name type="scientific">Mucilaginibacter agri</name>
    <dbReference type="NCBI Taxonomy" id="2695265"/>
    <lineage>
        <taxon>Bacteria</taxon>
        <taxon>Pseudomonadati</taxon>
        <taxon>Bacteroidota</taxon>
        <taxon>Sphingobacteriia</taxon>
        <taxon>Sphingobacteriales</taxon>
        <taxon>Sphingobacteriaceae</taxon>
        <taxon>Mucilaginibacter</taxon>
    </lineage>
</organism>
<accession>A0A965ZFU8</accession>
<reference evidence="1" key="2">
    <citation type="submission" date="2020-10" db="EMBL/GenBank/DDBJ databases">
        <title>Mucilaginibacter sp. nov., isolated from soil.</title>
        <authorList>
            <person name="Jeon C.O."/>
        </authorList>
    </citation>
    <scope>NUCLEOTIDE SEQUENCE</scope>
    <source>
        <strain evidence="1">R11</strain>
    </source>
</reference>
<sequence>MAMIYKTILLLSIWMIDLEGNNEKACKVFNDNLTIIKQRIKHDKNVNAAKVNGAIMFFEELTSINSQSTGNYYGRFYPTTSDYNNWMKWYKKNRQNLIWDDKLDRVRLKPKFTTCSKSSARDPEETIIRN</sequence>
<protein>
    <submittedName>
        <fullName evidence="1">Uncharacterized protein</fullName>
    </submittedName>
</protein>
<name>A0A965ZFU8_9SPHI</name>
<dbReference type="AlphaFoldDB" id="A0A965ZFU8"/>
<dbReference type="RefSeq" id="WP_166584889.1">
    <property type="nucleotide sequence ID" value="NZ_WWEO01000040.1"/>
</dbReference>
<evidence type="ECO:0000313" key="2">
    <source>
        <dbReference type="Proteomes" id="UP000638732"/>
    </source>
</evidence>